<feature type="region of interest" description="Disordered" evidence="1">
    <location>
        <begin position="32"/>
        <end position="53"/>
    </location>
</feature>
<organism evidence="2 3">
    <name type="scientific">Gossypium raimondii</name>
    <name type="common">Peruvian cotton</name>
    <name type="synonym">Gossypium klotzschianum subsp. raimondii</name>
    <dbReference type="NCBI Taxonomy" id="29730"/>
    <lineage>
        <taxon>Eukaryota</taxon>
        <taxon>Viridiplantae</taxon>
        <taxon>Streptophyta</taxon>
        <taxon>Embryophyta</taxon>
        <taxon>Tracheophyta</taxon>
        <taxon>Spermatophyta</taxon>
        <taxon>Magnoliopsida</taxon>
        <taxon>eudicotyledons</taxon>
        <taxon>Gunneridae</taxon>
        <taxon>Pentapetalae</taxon>
        <taxon>rosids</taxon>
        <taxon>malvids</taxon>
        <taxon>Malvales</taxon>
        <taxon>Malvaceae</taxon>
        <taxon>Malvoideae</taxon>
        <taxon>Gossypium</taxon>
    </lineage>
</organism>
<reference evidence="2 3" key="1">
    <citation type="journal article" date="2012" name="Nature">
        <title>Repeated polyploidization of Gossypium genomes and the evolution of spinnable cotton fibres.</title>
        <authorList>
            <person name="Paterson A.H."/>
            <person name="Wendel J.F."/>
            <person name="Gundlach H."/>
            <person name="Guo H."/>
            <person name="Jenkins J."/>
            <person name="Jin D."/>
            <person name="Llewellyn D."/>
            <person name="Showmaker K.C."/>
            <person name="Shu S."/>
            <person name="Udall J."/>
            <person name="Yoo M.J."/>
            <person name="Byers R."/>
            <person name="Chen W."/>
            <person name="Doron-Faigenboim A."/>
            <person name="Duke M.V."/>
            <person name="Gong L."/>
            <person name="Grimwood J."/>
            <person name="Grover C."/>
            <person name="Grupp K."/>
            <person name="Hu G."/>
            <person name="Lee T.H."/>
            <person name="Li J."/>
            <person name="Lin L."/>
            <person name="Liu T."/>
            <person name="Marler B.S."/>
            <person name="Page J.T."/>
            <person name="Roberts A.W."/>
            <person name="Romanel E."/>
            <person name="Sanders W.S."/>
            <person name="Szadkowski E."/>
            <person name="Tan X."/>
            <person name="Tang H."/>
            <person name="Xu C."/>
            <person name="Wang J."/>
            <person name="Wang Z."/>
            <person name="Zhang D."/>
            <person name="Zhang L."/>
            <person name="Ashrafi H."/>
            <person name="Bedon F."/>
            <person name="Bowers J.E."/>
            <person name="Brubaker C.L."/>
            <person name="Chee P.W."/>
            <person name="Das S."/>
            <person name="Gingle A.R."/>
            <person name="Haigler C.H."/>
            <person name="Harker D."/>
            <person name="Hoffmann L.V."/>
            <person name="Hovav R."/>
            <person name="Jones D.C."/>
            <person name="Lemke C."/>
            <person name="Mansoor S."/>
            <person name="ur Rahman M."/>
            <person name="Rainville L.N."/>
            <person name="Rambani A."/>
            <person name="Reddy U.K."/>
            <person name="Rong J.K."/>
            <person name="Saranga Y."/>
            <person name="Scheffler B.E."/>
            <person name="Scheffler J.A."/>
            <person name="Stelly D.M."/>
            <person name="Triplett B.A."/>
            <person name="Van Deynze A."/>
            <person name="Vaslin M.F."/>
            <person name="Waghmare V.N."/>
            <person name="Walford S.A."/>
            <person name="Wright R.J."/>
            <person name="Zaki E.A."/>
            <person name="Zhang T."/>
            <person name="Dennis E.S."/>
            <person name="Mayer K.F."/>
            <person name="Peterson D.G."/>
            <person name="Rokhsar D.S."/>
            <person name="Wang X."/>
            <person name="Schmutz J."/>
        </authorList>
    </citation>
    <scope>NUCLEOTIDE SEQUENCE [LARGE SCALE GENOMIC DNA]</scope>
</reference>
<dbReference type="EMBL" id="CM001749">
    <property type="protein sequence ID" value="KJB65894.1"/>
    <property type="molecule type" value="Genomic_DNA"/>
</dbReference>
<dbReference type="Gramene" id="KJB65894">
    <property type="protein sequence ID" value="KJB65894"/>
    <property type="gene ID" value="B456_010G117800"/>
</dbReference>
<proteinExistence type="predicted"/>
<keyword evidence="3" id="KW-1185">Reference proteome</keyword>
<name>A0A0D2UAK0_GOSRA</name>
<dbReference type="Proteomes" id="UP000032304">
    <property type="component" value="Chromosome 10"/>
</dbReference>
<accession>A0A0D2UAK0</accession>
<protein>
    <submittedName>
        <fullName evidence="2">Uncharacterized protein</fullName>
    </submittedName>
</protein>
<evidence type="ECO:0000313" key="3">
    <source>
        <dbReference type="Proteomes" id="UP000032304"/>
    </source>
</evidence>
<sequence length="104" mass="12363">MTLQLSFFNWTLERCFETRKIINIINGKHTEKKNKLGKGNKQTQAEQKEKEKRPGIPFFSYHFKQLLLCISHSRDRLPMNIQKLTFRTLVSVNLHEFIGLTKRT</sequence>
<evidence type="ECO:0000313" key="2">
    <source>
        <dbReference type="EMBL" id="KJB65894.1"/>
    </source>
</evidence>
<evidence type="ECO:0000256" key="1">
    <source>
        <dbReference type="SAM" id="MobiDB-lite"/>
    </source>
</evidence>
<dbReference type="AlphaFoldDB" id="A0A0D2UAK0"/>
<gene>
    <name evidence="2" type="ORF">B456_010G117800</name>
</gene>